<evidence type="ECO:0000313" key="2">
    <source>
        <dbReference type="EnsemblMetazoa" id="XP_029341250.1"/>
    </source>
</evidence>
<protein>
    <submittedName>
        <fullName evidence="2">Uncharacterized protein</fullName>
    </submittedName>
</protein>
<dbReference type="EnsemblMetazoa" id="XM_029485390.1">
    <property type="protein sequence ID" value="XP_029341250.1"/>
    <property type="gene ID" value="LOC103311525"/>
</dbReference>
<reference evidence="2" key="2">
    <citation type="submission" date="2022-06" db="UniProtKB">
        <authorList>
            <consortium name="EnsemblMetazoa"/>
        </authorList>
    </citation>
    <scope>IDENTIFICATION</scope>
</reference>
<evidence type="ECO:0000256" key="1">
    <source>
        <dbReference type="SAM" id="SignalP"/>
    </source>
</evidence>
<proteinExistence type="predicted"/>
<dbReference type="OrthoDB" id="6620899at2759"/>
<keyword evidence="3" id="KW-1185">Reference proteome</keyword>
<evidence type="ECO:0000313" key="3">
    <source>
        <dbReference type="Proteomes" id="UP000007819"/>
    </source>
</evidence>
<dbReference type="KEGG" id="api:103311525"/>
<keyword evidence="1" id="KW-0732">Signal</keyword>
<feature type="signal peptide" evidence="1">
    <location>
        <begin position="1"/>
        <end position="23"/>
    </location>
</feature>
<name>A0A8R2JLH0_ACYPI</name>
<reference evidence="3" key="1">
    <citation type="submission" date="2010-06" db="EMBL/GenBank/DDBJ databases">
        <authorList>
            <person name="Jiang H."/>
            <person name="Abraham K."/>
            <person name="Ali S."/>
            <person name="Alsbrooks S.L."/>
            <person name="Anim B.N."/>
            <person name="Anosike U.S."/>
            <person name="Attaway T."/>
            <person name="Bandaranaike D.P."/>
            <person name="Battles P.K."/>
            <person name="Bell S.N."/>
            <person name="Bell A.V."/>
            <person name="Beltran B."/>
            <person name="Bickham C."/>
            <person name="Bustamante Y."/>
            <person name="Caleb T."/>
            <person name="Canada A."/>
            <person name="Cardenas V."/>
            <person name="Carter K."/>
            <person name="Chacko J."/>
            <person name="Chandrabose M.N."/>
            <person name="Chavez D."/>
            <person name="Chavez A."/>
            <person name="Chen L."/>
            <person name="Chu H.-S."/>
            <person name="Claassen K.J."/>
            <person name="Cockrell R."/>
            <person name="Collins M."/>
            <person name="Cooper J.A."/>
            <person name="Cree A."/>
            <person name="Curry S.M."/>
            <person name="Da Y."/>
            <person name="Dao M.D."/>
            <person name="Das B."/>
            <person name="Davila M.-L."/>
            <person name="Davy-Carroll L."/>
            <person name="Denson S."/>
            <person name="Dinh H."/>
            <person name="Ebong V.E."/>
            <person name="Edwards J.R."/>
            <person name="Egan A."/>
            <person name="El-Daye J."/>
            <person name="Escobedo L."/>
            <person name="Fernandez S."/>
            <person name="Fernando P.R."/>
            <person name="Flagg N."/>
            <person name="Forbes L.D."/>
            <person name="Fowler R.G."/>
            <person name="Fu Q."/>
            <person name="Gabisi R.A."/>
            <person name="Ganer J."/>
            <person name="Garbino Pronczuk A."/>
            <person name="Garcia R.M."/>
            <person name="Garner T."/>
            <person name="Garrett T.E."/>
            <person name="Gonzalez D.A."/>
            <person name="Hamid H."/>
            <person name="Hawkins E.S."/>
            <person name="Hirani K."/>
            <person name="Hogues M.E."/>
            <person name="Hollins B."/>
            <person name="Hsiao C.-H."/>
            <person name="Jabil R."/>
            <person name="James M.L."/>
            <person name="Jhangiani S.N."/>
            <person name="Johnson B."/>
            <person name="Johnson Q."/>
            <person name="Joshi V."/>
            <person name="Kalu J.B."/>
            <person name="Kam C."/>
            <person name="Kashfia A."/>
            <person name="Keebler J."/>
            <person name="Kisamo H."/>
            <person name="Kovar C.L."/>
            <person name="Lago L.A."/>
            <person name="Lai C.-Y."/>
            <person name="Laidlaw J."/>
            <person name="Lara F."/>
            <person name="Le T.-K."/>
            <person name="Lee S.L."/>
            <person name="Legall F.H."/>
            <person name="Lemon S.J."/>
            <person name="Lewis L.R."/>
            <person name="Li B."/>
            <person name="Liu Y."/>
            <person name="Liu Y.-S."/>
            <person name="Lopez J."/>
            <person name="Lozado R.J."/>
            <person name="Lu J."/>
            <person name="Madu R.C."/>
            <person name="Maheshwari M."/>
            <person name="Maheshwari R."/>
            <person name="Malloy K."/>
            <person name="Martinez E."/>
            <person name="Mathew T."/>
            <person name="Mercado I.C."/>
            <person name="Mercado C."/>
            <person name="Meyer B."/>
            <person name="Montgomery K."/>
            <person name="Morgan M.B."/>
            <person name="Munidasa M."/>
            <person name="Nazareth L.V."/>
            <person name="Nelson J."/>
            <person name="Ng B.M."/>
            <person name="Nguyen N.B."/>
            <person name="Nguyen P.Q."/>
            <person name="Nguyen T."/>
            <person name="Obregon M."/>
            <person name="Okwuonu G.O."/>
            <person name="Onwere C.G."/>
            <person name="Orozco G."/>
            <person name="Parra A."/>
            <person name="Patel S."/>
            <person name="Patil S."/>
            <person name="Perez A."/>
            <person name="Perez Y."/>
            <person name="Pham C."/>
            <person name="Primus E.L."/>
            <person name="Pu L.-L."/>
            <person name="Puazo M."/>
            <person name="Qin X."/>
            <person name="Quiroz J.B."/>
            <person name="Reese J."/>
            <person name="Richards S."/>
            <person name="Rives C.M."/>
            <person name="Robberts R."/>
            <person name="Ruiz S.J."/>
            <person name="Ruiz M.J."/>
            <person name="Santibanez J."/>
            <person name="Schneider B.W."/>
            <person name="Sisson I."/>
            <person name="Smith M."/>
            <person name="Sodergren E."/>
            <person name="Song X.-Z."/>
            <person name="Song B.B."/>
            <person name="Summersgill H."/>
            <person name="Thelus R."/>
            <person name="Thornton R.D."/>
            <person name="Trejos Z.Y."/>
            <person name="Usmani K."/>
            <person name="Vattathil S."/>
            <person name="Villasana D."/>
            <person name="Walker D.L."/>
            <person name="Wang S."/>
            <person name="Wang K."/>
            <person name="White C.S."/>
            <person name="Williams A.C."/>
            <person name="Williamson J."/>
            <person name="Wilson K."/>
            <person name="Woghiren I.O."/>
            <person name="Woodworth J.R."/>
            <person name="Worley K.C."/>
            <person name="Wright R.A."/>
            <person name="Wu W."/>
            <person name="Young L."/>
            <person name="Zhang L."/>
            <person name="Zhang J."/>
            <person name="Zhu Y."/>
            <person name="Muzny D.M."/>
            <person name="Weinstock G."/>
            <person name="Gibbs R.A."/>
        </authorList>
    </citation>
    <scope>NUCLEOTIDE SEQUENCE [LARGE SCALE GENOMIC DNA]</scope>
    <source>
        <strain evidence="3">LSR1</strain>
    </source>
</reference>
<dbReference type="SUPFAM" id="SSF58113">
    <property type="entry name" value="Apolipoprotein A-I"/>
    <property type="match status" value="1"/>
</dbReference>
<dbReference type="Gene3D" id="1.20.5.1230">
    <property type="entry name" value="Apolipoprotein A-I"/>
    <property type="match status" value="1"/>
</dbReference>
<dbReference type="RefSeq" id="XP_029341250.1">
    <property type="nucleotide sequence ID" value="XM_029485390.1"/>
</dbReference>
<dbReference type="GeneID" id="103311525"/>
<accession>A0A8R2JLH0</accession>
<organism evidence="2 3">
    <name type="scientific">Acyrthosiphon pisum</name>
    <name type="common">Pea aphid</name>
    <dbReference type="NCBI Taxonomy" id="7029"/>
    <lineage>
        <taxon>Eukaryota</taxon>
        <taxon>Metazoa</taxon>
        <taxon>Ecdysozoa</taxon>
        <taxon>Arthropoda</taxon>
        <taxon>Hexapoda</taxon>
        <taxon>Insecta</taxon>
        <taxon>Pterygota</taxon>
        <taxon>Neoptera</taxon>
        <taxon>Paraneoptera</taxon>
        <taxon>Hemiptera</taxon>
        <taxon>Sternorrhyncha</taxon>
        <taxon>Aphidomorpha</taxon>
        <taxon>Aphidoidea</taxon>
        <taxon>Aphididae</taxon>
        <taxon>Macrosiphini</taxon>
        <taxon>Acyrthosiphon</taxon>
    </lineage>
</organism>
<dbReference type="Proteomes" id="UP000007819">
    <property type="component" value="Chromosome X"/>
</dbReference>
<sequence>MVHIKSHSFKFMFFVFCLSQVQAGKKRLPDEPENPFDELSREISKSVTKISDKIQLRLSQADVHADKYFDHLKENIHESVEKFQKQMCDVVQQQIERVGEELKARNPEIGKKVKKLKAELFDLKEDLMKLYEEIKKPFLERFNELRDDIRIKTIPIVKRWTLIFKDIELRSKFNSVNDIVLKKWPFIVLLYIFRRLYWL</sequence>
<feature type="chain" id="PRO_5035758854" evidence="1">
    <location>
        <begin position="24"/>
        <end position="199"/>
    </location>
</feature>
<dbReference type="AlphaFoldDB" id="A0A8R2JLH0"/>